<dbReference type="RefSeq" id="YP_008319399.1">
    <property type="nucleotide sequence ID" value="NC_021858.1"/>
</dbReference>
<accession>S4VTH9</accession>
<gene>
    <name evidence="1" type="ORF">pdul_cds_606</name>
</gene>
<dbReference type="Proteomes" id="UP000201566">
    <property type="component" value="Segment"/>
</dbReference>
<dbReference type="EMBL" id="KC977570">
    <property type="protein sequence ID" value="AGO82730.1"/>
    <property type="molecule type" value="Genomic_DNA"/>
</dbReference>
<sequence>MQNTSDATATGTASMVEVLDNDVLFYLLAHCLDVRWHAFAARVCRRWRALIGAAGTDSAEAFLQRSATDLAAPWCESTAAAWRDGDGDGDNSEHKGRKVRCALVGWAARVRVAMRRCGPAIVHRGHLLCALADGHTDLVAWVLAQRPDAAPCPCSTRRSQRCIRMFPIADDDYHFCSRRASDDRLLDGLVWRCLASTPERIRDDMCSWPTPGYRASESTVEHQREALQYCLAPVLRVADAKLITSLFARGVLRADHAAWLAVAAGARLDVALWLWDQPTSDGDNGGVPDAHTACDMARVAARHGALNILQWMSATTDVAHAVCAPNVYWAALRGGHIDVLDWLASRWDAALRAWDLETPPQEAGDGSLWCPSPWEAVGAPTSASLQWLVARGVPIPRSLLCADHDLMETAAHEGFDGGRVPGSVETMTYAVDACGCAPPDTQALAYTITLAGRLDLIEESQRRGWIDKGTRQMIWLMAAMHGDDAIVASVLRSAAHHDEPSPVGVVLCRVGLGRDEMARLRSAGYPWEPEHMLVQYRTHLAPAATILWALDAGCPSAVAFAGSREAMMAACAYALCESNGDLHHALDAGDAVVALHDATESERAVLAMRVRVRALMRSKARPPRRTLTEDEHGHLTMLVQGVLGIDRIGGLLDAFALSRRVRRLTSTTTTTTTTTSRQ</sequence>
<reference evidence="1 2" key="1">
    <citation type="journal article" date="2013" name="Science">
        <title>Pandoraviruses: amoeba viruses with genomes up to 2.5 Mb reaching that of parasitic eukaryotes.</title>
        <authorList>
            <person name="Philippe N."/>
            <person name="Legendre M."/>
            <person name="Doutre G."/>
            <person name="Coute Y."/>
            <person name="Poirot O."/>
            <person name="Lescot M."/>
            <person name="Arslan D."/>
            <person name="Seltzer V."/>
            <person name="Bertaux L."/>
            <person name="Bruley C."/>
            <person name="Garin J."/>
            <person name="Claverie J.M."/>
            <person name="Abergel C."/>
        </authorList>
    </citation>
    <scope>NUCLEOTIDE SEQUENCE [LARGE SCALE GENOMIC DNA]</scope>
    <source>
        <strain evidence="1">Melbourne</strain>
    </source>
</reference>
<name>S4VTH9_9VIRU</name>
<proteinExistence type="predicted"/>
<dbReference type="KEGG" id="vg:16512766"/>
<evidence type="ECO:0000313" key="1">
    <source>
        <dbReference type="EMBL" id="AGO82730.1"/>
    </source>
</evidence>
<evidence type="ECO:0000313" key="2">
    <source>
        <dbReference type="Proteomes" id="UP000201566"/>
    </source>
</evidence>
<protein>
    <submittedName>
        <fullName evidence="1">Uncharacterized protein</fullName>
    </submittedName>
</protein>
<dbReference type="GeneID" id="16512766"/>
<organism evidence="1 2">
    <name type="scientific">Pandoravirus dulcis</name>
    <dbReference type="NCBI Taxonomy" id="1349409"/>
    <lineage>
        <taxon>Viruses</taxon>
        <taxon>Pandoravirus</taxon>
    </lineage>
</organism>